<feature type="transmembrane region" description="Helical" evidence="5">
    <location>
        <begin position="18"/>
        <end position="37"/>
    </location>
</feature>
<keyword evidence="5" id="KW-1133">Transmembrane helix</keyword>
<dbReference type="InterPro" id="IPR004089">
    <property type="entry name" value="MCPsignal_dom"/>
</dbReference>
<dbReference type="Pfam" id="PF00672">
    <property type="entry name" value="HAMP"/>
    <property type="match status" value="1"/>
</dbReference>
<dbReference type="Proteomes" id="UP000239772">
    <property type="component" value="Unassembled WGS sequence"/>
</dbReference>
<evidence type="ECO:0000259" key="7">
    <source>
        <dbReference type="PROSITE" id="PS50885"/>
    </source>
</evidence>
<evidence type="ECO:0000256" key="3">
    <source>
        <dbReference type="ARBA" id="ARBA00029447"/>
    </source>
</evidence>
<keyword evidence="4" id="KW-0807">Transducer</keyword>
<dbReference type="PROSITE" id="PS50111">
    <property type="entry name" value="CHEMOTAXIS_TRANSDUC_2"/>
    <property type="match status" value="1"/>
</dbReference>
<keyword evidence="5" id="KW-0812">Transmembrane</keyword>
<dbReference type="InterPro" id="IPR004090">
    <property type="entry name" value="Chemotax_Me-accpt_rcpt"/>
</dbReference>
<sequence length="834" mass="87832">MDALRLIRGRKVTVGHKIMLIIMILAGPFGLMTKLYLDQVGKDIAFASREVEGARYIEALWPVLADMEAASGARVLELSRRPADRDELFKSREAVNDFVAVATRRATPSALAEAGRAAISKVADGSNLTLDPDLDSYYLMDAVTVRMPELMASLYALREALKPYASAGAPSGGALRALVAASTRYQAAQAATGGSIAAAMDGNPDGLVRAALKDVNAAAEGAWKDADSAIARLLAKAEAGQPAAAAESDQALVQVQGAVRGLWAKAEGELVRLLQARIAGFEADRLQKMAIVGFALALGALALVMVISSIRRPLGGVLAAIGRFQAGDYLSAVPGTQLNNEFGEIARALRKLQGMSGEQALTTAGINGSGMMLMITDSEDRIIFLSNGLIQLFMELEPQFRAAKEDFSVKGMYGEKIDYYNDNANLKRELMSDDGRRRRVRYEVGGHVIDVDMSNVQDDTGHRVGSVLVWTDITAELAAEREIAAIVGAAGQGDFSRRVSMDGKKSAAREIAQGLNAFADLVENASKDFAESLTALAAGDLTRPVANSYDGVFGRLQEAINDTIARLADTIRTIQRTASEVATAANEIQYGSNDLARRTEDQAASLEENAATTEELAASVKASAQSARQAAALAERAKHSASEGGVVVSQAVEAISRIEESSRRIADITSVIDDIAFQTNLLALNAAVEAARAGEAGKGFAVVASEVRTLAQRSSEAAKDITGLITTSTAEVVGGVKLVKSAGDALEQIVQASKDVFDTIAEISSSTAEQATGIDEISSAISTLDATTQQNAALAEESAASAASLTTQIQDLERLVAGFRTGSDRTAAARRRAA</sequence>
<dbReference type="InterPro" id="IPR051310">
    <property type="entry name" value="MCP_chemotaxis"/>
</dbReference>
<keyword evidence="2" id="KW-0488">Methylation</keyword>
<dbReference type="OrthoDB" id="8320983at2"/>
<evidence type="ECO:0000256" key="1">
    <source>
        <dbReference type="ARBA" id="ARBA00004370"/>
    </source>
</evidence>
<dbReference type="PROSITE" id="PS50885">
    <property type="entry name" value="HAMP"/>
    <property type="match status" value="2"/>
</dbReference>
<dbReference type="FunFam" id="1.10.287.950:FF:000001">
    <property type="entry name" value="Methyl-accepting chemotaxis sensory transducer"/>
    <property type="match status" value="1"/>
</dbReference>
<dbReference type="InterPro" id="IPR003660">
    <property type="entry name" value="HAMP_dom"/>
</dbReference>
<dbReference type="Pfam" id="PF00015">
    <property type="entry name" value="MCPsignal"/>
    <property type="match status" value="1"/>
</dbReference>
<dbReference type="GO" id="GO:0005886">
    <property type="term" value="C:plasma membrane"/>
    <property type="evidence" value="ECO:0007669"/>
    <property type="project" value="TreeGrafter"/>
</dbReference>
<dbReference type="Gene3D" id="1.10.287.950">
    <property type="entry name" value="Methyl-accepting chemotaxis protein"/>
    <property type="match status" value="1"/>
</dbReference>
<dbReference type="PANTHER" id="PTHR43531:SF14">
    <property type="entry name" value="METHYL-ACCEPTING CHEMOTAXIS PROTEIN I-RELATED"/>
    <property type="match status" value="1"/>
</dbReference>
<evidence type="ECO:0000313" key="9">
    <source>
        <dbReference type="Proteomes" id="UP000239772"/>
    </source>
</evidence>
<feature type="domain" description="Methyl-accepting transducer" evidence="6">
    <location>
        <begin position="577"/>
        <end position="806"/>
    </location>
</feature>
<evidence type="ECO:0000256" key="2">
    <source>
        <dbReference type="ARBA" id="ARBA00022481"/>
    </source>
</evidence>
<dbReference type="SUPFAM" id="SSF58104">
    <property type="entry name" value="Methyl-accepting chemotaxis protein (MCP) signaling domain"/>
    <property type="match status" value="1"/>
</dbReference>
<keyword evidence="5" id="KW-0472">Membrane</keyword>
<dbReference type="PANTHER" id="PTHR43531">
    <property type="entry name" value="PROTEIN ICFG"/>
    <property type="match status" value="1"/>
</dbReference>
<dbReference type="Gene3D" id="3.30.450.20">
    <property type="entry name" value="PAS domain"/>
    <property type="match status" value="1"/>
</dbReference>
<evidence type="ECO:0000313" key="8">
    <source>
        <dbReference type="EMBL" id="PSC04974.1"/>
    </source>
</evidence>
<dbReference type="RefSeq" id="WP_106336994.1">
    <property type="nucleotide sequence ID" value="NZ_PVZS01000010.1"/>
</dbReference>
<dbReference type="AlphaFoldDB" id="A0A2T1HTL6"/>
<comment type="similarity">
    <text evidence="3">Belongs to the methyl-accepting chemotaxis (MCP) protein family.</text>
</comment>
<protein>
    <recommendedName>
        <fullName evidence="10">Methyl-accepting chemotaxis protein</fullName>
    </recommendedName>
</protein>
<comment type="caution">
    <text evidence="8">The sequence shown here is derived from an EMBL/GenBank/DDBJ whole genome shotgun (WGS) entry which is preliminary data.</text>
</comment>
<dbReference type="EMBL" id="PVZS01000010">
    <property type="protein sequence ID" value="PSC04974.1"/>
    <property type="molecule type" value="Genomic_DNA"/>
</dbReference>
<proteinExistence type="inferred from homology"/>
<dbReference type="SMART" id="SM00283">
    <property type="entry name" value="MA"/>
    <property type="match status" value="1"/>
</dbReference>
<dbReference type="SMART" id="SM00304">
    <property type="entry name" value="HAMP"/>
    <property type="match status" value="2"/>
</dbReference>
<accession>A0A2T1HTL6</accession>
<evidence type="ECO:0000256" key="4">
    <source>
        <dbReference type="PROSITE-ProRule" id="PRU00284"/>
    </source>
</evidence>
<evidence type="ECO:0000256" key="5">
    <source>
        <dbReference type="SAM" id="Phobius"/>
    </source>
</evidence>
<dbReference type="PRINTS" id="PR00260">
    <property type="entry name" value="CHEMTRNSDUCR"/>
</dbReference>
<reference evidence="9" key="1">
    <citation type="submission" date="2018-03" db="EMBL/GenBank/DDBJ databases">
        <authorList>
            <person name="Sun L."/>
            <person name="Liu H."/>
            <person name="Chen W."/>
            <person name="Huang K."/>
            <person name="Liu W."/>
            <person name="Gao X."/>
        </authorList>
    </citation>
    <scope>NUCLEOTIDE SEQUENCE [LARGE SCALE GENOMIC DNA]</scope>
    <source>
        <strain evidence="9">SH9</strain>
    </source>
</reference>
<keyword evidence="9" id="KW-1185">Reference proteome</keyword>
<dbReference type="Gene3D" id="6.10.340.10">
    <property type="match status" value="1"/>
</dbReference>
<dbReference type="GO" id="GO:0004888">
    <property type="term" value="F:transmembrane signaling receptor activity"/>
    <property type="evidence" value="ECO:0007669"/>
    <property type="project" value="InterPro"/>
</dbReference>
<feature type="domain" description="HAMP" evidence="7">
    <location>
        <begin position="527"/>
        <end position="572"/>
    </location>
</feature>
<dbReference type="CDD" id="cd11386">
    <property type="entry name" value="MCP_signal"/>
    <property type="match status" value="1"/>
</dbReference>
<evidence type="ECO:0000259" key="6">
    <source>
        <dbReference type="PROSITE" id="PS50111"/>
    </source>
</evidence>
<gene>
    <name evidence="8" type="ORF">SLNSH_11040</name>
</gene>
<dbReference type="GO" id="GO:0006935">
    <property type="term" value="P:chemotaxis"/>
    <property type="evidence" value="ECO:0007669"/>
    <property type="project" value="InterPro"/>
</dbReference>
<feature type="transmembrane region" description="Helical" evidence="5">
    <location>
        <begin position="290"/>
        <end position="310"/>
    </location>
</feature>
<dbReference type="GO" id="GO:0007165">
    <property type="term" value="P:signal transduction"/>
    <property type="evidence" value="ECO:0007669"/>
    <property type="project" value="UniProtKB-KW"/>
</dbReference>
<organism evidence="8 9">
    <name type="scientific">Alsobacter soli</name>
    <dbReference type="NCBI Taxonomy" id="2109933"/>
    <lineage>
        <taxon>Bacteria</taxon>
        <taxon>Pseudomonadati</taxon>
        <taxon>Pseudomonadota</taxon>
        <taxon>Alphaproteobacteria</taxon>
        <taxon>Hyphomicrobiales</taxon>
        <taxon>Alsobacteraceae</taxon>
        <taxon>Alsobacter</taxon>
    </lineage>
</organism>
<comment type="subcellular location">
    <subcellularLocation>
        <location evidence="1">Membrane</location>
    </subcellularLocation>
</comment>
<evidence type="ECO:0008006" key="10">
    <source>
        <dbReference type="Google" id="ProtNLM"/>
    </source>
</evidence>
<name>A0A2T1HTL6_9HYPH</name>
<feature type="domain" description="HAMP" evidence="7">
    <location>
        <begin position="308"/>
        <end position="361"/>
    </location>
</feature>